<dbReference type="RefSeq" id="XP_022285798.1">
    <property type="nucleotide sequence ID" value="XM_022429175.1"/>
</dbReference>
<evidence type="ECO:0000256" key="1">
    <source>
        <dbReference type="SAM" id="MobiDB-lite"/>
    </source>
</evidence>
<name>A0A219ARG0_METCM</name>
<dbReference type="EMBL" id="LSBJ02000002">
    <property type="protein sequence ID" value="OWT43368.1"/>
    <property type="molecule type" value="Genomic_DNA"/>
</dbReference>
<feature type="region of interest" description="Disordered" evidence="1">
    <location>
        <begin position="139"/>
        <end position="160"/>
    </location>
</feature>
<sequence>MASAASGANLVKYFFYEAVSRELQRRRLWLLLMQLHGTWRLRHVLSLSGSSCPMFQDLTRDLRIILCATNGKNGQEAITDLKHRSALHNTTSAGGKHVPDPKGWHVTIAFKTRDQDDREVHVASHGYTIGKDNYTLKEATHTSEKSDSFPRGGKRSGKVVWPGEELLEEYEDSPIAHSHLSN</sequence>
<dbReference type="GeneID" id="33936433"/>
<dbReference type="KEGG" id="pchm:VFPPC_17469"/>
<reference evidence="2 3" key="1">
    <citation type="journal article" date="2016" name="PLoS Pathog.">
        <title>Biosynthesis of antibiotic leucinostatins in bio-control fungus Purpureocillium lilacinum and their inhibition on phytophthora revealed by genome mining.</title>
        <authorList>
            <person name="Wang G."/>
            <person name="Liu Z."/>
            <person name="Lin R."/>
            <person name="Li E."/>
            <person name="Mao Z."/>
            <person name="Ling J."/>
            <person name="Yang Y."/>
            <person name="Yin W.B."/>
            <person name="Xie B."/>
        </authorList>
    </citation>
    <scope>NUCLEOTIDE SEQUENCE [LARGE SCALE GENOMIC DNA]</scope>
    <source>
        <strain evidence="2">170</strain>
    </source>
</reference>
<feature type="compositionally biased region" description="Basic and acidic residues" evidence="1">
    <location>
        <begin position="139"/>
        <end position="148"/>
    </location>
</feature>
<evidence type="ECO:0000313" key="2">
    <source>
        <dbReference type="EMBL" id="OWT43368.1"/>
    </source>
</evidence>
<accession>A0A219ARG0</accession>
<comment type="caution">
    <text evidence="2">The sequence shown here is derived from an EMBL/GenBank/DDBJ whole genome shotgun (WGS) entry which is preliminary data.</text>
</comment>
<dbReference type="OrthoDB" id="4961364at2759"/>
<keyword evidence="3" id="KW-1185">Reference proteome</keyword>
<organism evidence="2 3">
    <name type="scientific">Pochonia chlamydosporia 170</name>
    <dbReference type="NCBI Taxonomy" id="1380566"/>
    <lineage>
        <taxon>Eukaryota</taxon>
        <taxon>Fungi</taxon>
        <taxon>Dikarya</taxon>
        <taxon>Ascomycota</taxon>
        <taxon>Pezizomycotina</taxon>
        <taxon>Sordariomycetes</taxon>
        <taxon>Hypocreomycetidae</taxon>
        <taxon>Hypocreales</taxon>
        <taxon>Clavicipitaceae</taxon>
        <taxon>Pochonia</taxon>
    </lineage>
</organism>
<gene>
    <name evidence="2" type="ORF">VFPPC_17469</name>
</gene>
<dbReference type="AlphaFoldDB" id="A0A219ARG0"/>
<dbReference type="Proteomes" id="UP000078397">
    <property type="component" value="Unassembled WGS sequence"/>
</dbReference>
<proteinExistence type="predicted"/>
<evidence type="ECO:0000313" key="3">
    <source>
        <dbReference type="Proteomes" id="UP000078397"/>
    </source>
</evidence>
<protein>
    <submittedName>
        <fullName evidence="2">Uncharacterized protein</fullName>
    </submittedName>
</protein>